<dbReference type="EMBL" id="CP098242">
    <property type="protein sequence ID" value="WAW10603.1"/>
    <property type="molecule type" value="Genomic_DNA"/>
</dbReference>
<protein>
    <submittedName>
        <fullName evidence="1">Uncharacterized protein</fullName>
    </submittedName>
</protein>
<organism evidence="1 2">
    <name type="scientific">Oxalobacter vibrioformis</name>
    <dbReference type="NCBI Taxonomy" id="933080"/>
    <lineage>
        <taxon>Bacteria</taxon>
        <taxon>Pseudomonadati</taxon>
        <taxon>Pseudomonadota</taxon>
        <taxon>Betaproteobacteria</taxon>
        <taxon>Burkholderiales</taxon>
        <taxon>Oxalobacteraceae</taxon>
        <taxon>Oxalobacter</taxon>
    </lineage>
</organism>
<proteinExistence type="predicted"/>
<evidence type="ECO:0000313" key="2">
    <source>
        <dbReference type="Proteomes" id="UP001156215"/>
    </source>
</evidence>
<name>A0A9E9P404_9BURK</name>
<dbReference type="InterPro" id="IPR048434">
    <property type="entry name" value="DraIII-like"/>
</dbReference>
<accession>A0A9E9P404</accession>
<gene>
    <name evidence="1" type="ORF">NB640_02785</name>
</gene>
<sequence>MTMGLCKKNLPVRGKYKDISEKKCYREDGHEGECKEFPYLSDLSVSHPRVTNKIKRDATKTTGAAWKSEDAGPNRIDRWVMLQSDDVLKNYGLDMVALKPGVVAKLREKAATYDDCMDVAARLTLLAYQMPDAPPCPADTRTYLESRFSPMVEGSTTCIVCKEPLSFSLFENAQRGKAEIETAHSNPREHNQNNVGFAHRECNIAQGNKTVEEFYGWISGILDRIDRT</sequence>
<reference evidence="1" key="1">
    <citation type="journal article" date="2022" name="Front. Microbiol.">
        <title>New perspectives on an old grouping: The genomic and phenotypic variability of Oxalobacter formigenes and the implications for calcium oxalate stone prevention.</title>
        <authorList>
            <person name="Chmiel J.A."/>
            <person name="Carr C."/>
            <person name="Stuivenberg G.A."/>
            <person name="Venema R."/>
            <person name="Chanyi R.M."/>
            <person name="Al K.F."/>
            <person name="Giguere D."/>
            <person name="Say H."/>
            <person name="Akouris P.P."/>
            <person name="Dominguez Romero S.A."/>
            <person name="Kwong A."/>
            <person name="Tai V."/>
            <person name="Koval S.F."/>
            <person name="Razvi H."/>
            <person name="Bjazevic J."/>
            <person name="Burton J.P."/>
        </authorList>
    </citation>
    <scope>NUCLEOTIDE SEQUENCE</scope>
    <source>
        <strain evidence="1">WoOx3</strain>
    </source>
</reference>
<dbReference type="AlphaFoldDB" id="A0A9E9P404"/>
<keyword evidence="2" id="KW-1185">Reference proteome</keyword>
<dbReference type="Proteomes" id="UP001156215">
    <property type="component" value="Chromosome"/>
</dbReference>
<evidence type="ECO:0000313" key="1">
    <source>
        <dbReference type="EMBL" id="WAW10603.1"/>
    </source>
</evidence>
<dbReference type="KEGG" id="ovb:NB640_02785"/>
<dbReference type="Pfam" id="PF21586">
    <property type="entry name" value="DraIII"/>
    <property type="match status" value="1"/>
</dbReference>